<organism evidence="1 2">
    <name type="scientific">Persephonella atlantica</name>
    <dbReference type="NCBI Taxonomy" id="2699429"/>
    <lineage>
        <taxon>Bacteria</taxon>
        <taxon>Pseudomonadati</taxon>
        <taxon>Aquificota</taxon>
        <taxon>Aquificia</taxon>
        <taxon>Aquificales</taxon>
        <taxon>Hydrogenothermaceae</taxon>
        <taxon>Persephonella</taxon>
    </lineage>
</organism>
<name>A0ABS1GK71_9AQUI</name>
<evidence type="ECO:0000313" key="1">
    <source>
        <dbReference type="EMBL" id="MBK3333132.1"/>
    </source>
</evidence>
<accession>A0ABS1GK71</accession>
<dbReference type="Proteomes" id="UP000772812">
    <property type="component" value="Unassembled WGS sequence"/>
</dbReference>
<keyword evidence="2" id="KW-1185">Reference proteome</keyword>
<protein>
    <submittedName>
        <fullName evidence="1">Uncharacterized protein</fullName>
    </submittedName>
</protein>
<reference evidence="1 2" key="1">
    <citation type="journal article" date="2021" name="Syst. Appl. Microbiol.">
        <title>Persephonella atlantica sp. nov.: How to adapt to physico-chemical gradients in high temperature hydrothermal habitats.</title>
        <authorList>
            <person name="Francois D.X."/>
            <person name="Godfroy A."/>
            <person name="Mathien C."/>
            <person name="Aube J."/>
            <person name="Cathalot C."/>
            <person name="Lesongeur F."/>
            <person name="L'Haridon S."/>
            <person name="Philippon X."/>
            <person name="Roussel E.G."/>
        </authorList>
    </citation>
    <scope>NUCLEOTIDE SEQUENCE [LARGE SCALE GENOMIC DNA]</scope>
    <source>
        <strain evidence="1 2">MO1340</strain>
    </source>
</reference>
<dbReference type="EMBL" id="JAACYA010000002">
    <property type="protein sequence ID" value="MBK3333132.1"/>
    <property type="molecule type" value="Genomic_DNA"/>
</dbReference>
<evidence type="ECO:0000313" key="2">
    <source>
        <dbReference type="Proteomes" id="UP000772812"/>
    </source>
</evidence>
<gene>
    <name evidence="1" type="ORF">GWK41_08620</name>
</gene>
<sequence>MKKGKKTGSLSLNEVEKWFENTEPYFETWEEAMKYSRQKVKKLFV</sequence>
<proteinExistence type="predicted"/>
<comment type="caution">
    <text evidence="1">The sequence shown here is derived from an EMBL/GenBank/DDBJ whole genome shotgun (WGS) entry which is preliminary data.</text>
</comment>
<dbReference type="RefSeq" id="WP_200674557.1">
    <property type="nucleotide sequence ID" value="NZ_JAACYA010000002.1"/>
</dbReference>